<name>A0A0F9ESN7_9ZZZZ</name>
<gene>
    <name evidence="1" type="ORF">LCGC14_2037700</name>
</gene>
<reference evidence="1" key="1">
    <citation type="journal article" date="2015" name="Nature">
        <title>Complex archaea that bridge the gap between prokaryotes and eukaryotes.</title>
        <authorList>
            <person name="Spang A."/>
            <person name="Saw J.H."/>
            <person name="Jorgensen S.L."/>
            <person name="Zaremba-Niedzwiedzka K."/>
            <person name="Martijn J."/>
            <person name="Lind A.E."/>
            <person name="van Eijk R."/>
            <person name="Schleper C."/>
            <person name="Guy L."/>
            <person name="Ettema T.J."/>
        </authorList>
    </citation>
    <scope>NUCLEOTIDE SEQUENCE</scope>
</reference>
<dbReference type="EMBL" id="LAZR01023832">
    <property type="protein sequence ID" value="KKL77158.1"/>
    <property type="molecule type" value="Genomic_DNA"/>
</dbReference>
<proteinExistence type="predicted"/>
<comment type="caution">
    <text evidence="1">The sequence shown here is derived from an EMBL/GenBank/DDBJ whole genome shotgun (WGS) entry which is preliminary data.</text>
</comment>
<sequence length="88" mass="10129">MIFKGEVEMDTVAIENEIPGWRTVLVVGLSDSENELKDDLKKIVKRWKKEAGLYRSKAYKDKIKCRRLDLTLEMCAESIEALLCVRAP</sequence>
<protein>
    <submittedName>
        <fullName evidence="1">Uncharacterized protein</fullName>
    </submittedName>
</protein>
<accession>A0A0F9ESN7</accession>
<organism evidence="1">
    <name type="scientific">marine sediment metagenome</name>
    <dbReference type="NCBI Taxonomy" id="412755"/>
    <lineage>
        <taxon>unclassified sequences</taxon>
        <taxon>metagenomes</taxon>
        <taxon>ecological metagenomes</taxon>
    </lineage>
</organism>
<dbReference type="AlphaFoldDB" id="A0A0F9ESN7"/>
<evidence type="ECO:0000313" key="1">
    <source>
        <dbReference type="EMBL" id="KKL77158.1"/>
    </source>
</evidence>